<dbReference type="SMART" id="SM00388">
    <property type="entry name" value="HisKA"/>
    <property type="match status" value="1"/>
</dbReference>
<keyword evidence="3" id="KW-0597">Phosphoprotein</keyword>
<dbReference type="Gene3D" id="1.10.287.130">
    <property type="match status" value="1"/>
</dbReference>
<dbReference type="HOGENOM" id="CLU_000445_114_64_10"/>
<dbReference type="EC" id="2.7.13.3" evidence="2"/>
<evidence type="ECO:0000256" key="6">
    <source>
        <dbReference type="ARBA" id="ARBA00023012"/>
    </source>
</evidence>
<evidence type="ECO:0000256" key="3">
    <source>
        <dbReference type="ARBA" id="ARBA00022553"/>
    </source>
</evidence>
<keyword evidence="5 9" id="KW-0418">Kinase</keyword>
<evidence type="ECO:0000256" key="5">
    <source>
        <dbReference type="ARBA" id="ARBA00022777"/>
    </source>
</evidence>
<keyword evidence="6" id="KW-0902">Two-component regulatory system</keyword>
<feature type="transmembrane region" description="Helical" evidence="7">
    <location>
        <begin position="12"/>
        <end position="30"/>
    </location>
</feature>
<dbReference type="Gene3D" id="3.30.565.10">
    <property type="entry name" value="Histidine kinase-like ATPase, C-terminal domain"/>
    <property type="match status" value="1"/>
</dbReference>
<dbReference type="Pfam" id="PF02518">
    <property type="entry name" value="HATPase_c"/>
    <property type="match status" value="1"/>
</dbReference>
<organism evidence="9 10">
    <name type="scientific">Mucilaginibacter paludis DSM 18603</name>
    <dbReference type="NCBI Taxonomy" id="714943"/>
    <lineage>
        <taxon>Bacteria</taxon>
        <taxon>Pseudomonadati</taxon>
        <taxon>Bacteroidota</taxon>
        <taxon>Sphingobacteriia</taxon>
        <taxon>Sphingobacteriales</taxon>
        <taxon>Sphingobacteriaceae</taxon>
        <taxon>Mucilaginibacter</taxon>
    </lineage>
</organism>
<evidence type="ECO:0000313" key="9">
    <source>
        <dbReference type="EMBL" id="EHQ25187.1"/>
    </source>
</evidence>
<dbReference type="InterPro" id="IPR036890">
    <property type="entry name" value="HATPase_C_sf"/>
</dbReference>
<dbReference type="Proteomes" id="UP000002774">
    <property type="component" value="Chromosome"/>
</dbReference>
<dbReference type="RefSeq" id="WP_008504853.1">
    <property type="nucleotide sequence ID" value="NZ_CM001403.1"/>
</dbReference>
<feature type="transmembrane region" description="Helical" evidence="7">
    <location>
        <begin position="105"/>
        <end position="124"/>
    </location>
</feature>
<feature type="transmembrane region" description="Helical" evidence="7">
    <location>
        <begin position="67"/>
        <end position="85"/>
    </location>
</feature>
<gene>
    <name evidence="9" type="ORF">Mucpa_1013</name>
</gene>
<dbReference type="PANTHER" id="PTHR43711">
    <property type="entry name" value="TWO-COMPONENT HISTIDINE KINASE"/>
    <property type="match status" value="1"/>
</dbReference>
<name>H1YE09_9SPHI</name>
<evidence type="ECO:0000256" key="2">
    <source>
        <dbReference type="ARBA" id="ARBA00012438"/>
    </source>
</evidence>
<feature type="transmembrane region" description="Helical" evidence="7">
    <location>
        <begin position="171"/>
        <end position="188"/>
    </location>
</feature>
<reference evidence="9" key="1">
    <citation type="submission" date="2011-09" db="EMBL/GenBank/DDBJ databases">
        <title>The permanent draft genome of Mucilaginibacter paludis DSM 18603.</title>
        <authorList>
            <consortium name="US DOE Joint Genome Institute (JGI-PGF)"/>
            <person name="Lucas S."/>
            <person name="Han J."/>
            <person name="Lapidus A."/>
            <person name="Bruce D."/>
            <person name="Goodwin L."/>
            <person name="Pitluck S."/>
            <person name="Peters L."/>
            <person name="Kyrpides N."/>
            <person name="Mavromatis K."/>
            <person name="Ivanova N."/>
            <person name="Mikhailova N."/>
            <person name="Held B."/>
            <person name="Detter J.C."/>
            <person name="Tapia R."/>
            <person name="Han C."/>
            <person name="Land M."/>
            <person name="Hauser L."/>
            <person name="Markowitz V."/>
            <person name="Cheng J.-F."/>
            <person name="Hugenholtz P."/>
            <person name="Woyke T."/>
            <person name="Wu D."/>
            <person name="Tindall B."/>
            <person name="Brambilla E."/>
            <person name="Klenk H.-P."/>
            <person name="Eisen J.A."/>
        </authorList>
    </citation>
    <scope>NUCLEOTIDE SEQUENCE [LARGE SCALE GENOMIC DNA]</scope>
    <source>
        <strain evidence="9">DSM 18603</strain>
    </source>
</reference>
<evidence type="ECO:0000256" key="1">
    <source>
        <dbReference type="ARBA" id="ARBA00000085"/>
    </source>
</evidence>
<dbReference type="InterPro" id="IPR003594">
    <property type="entry name" value="HATPase_dom"/>
</dbReference>
<keyword evidence="10" id="KW-1185">Reference proteome</keyword>
<dbReference type="Gene3D" id="3.30.450.20">
    <property type="entry name" value="PAS domain"/>
    <property type="match status" value="1"/>
</dbReference>
<feature type="domain" description="Histidine kinase" evidence="8">
    <location>
        <begin position="382"/>
        <end position="600"/>
    </location>
</feature>
<dbReference type="Pfam" id="PF17159">
    <property type="entry name" value="MASE3"/>
    <property type="match status" value="1"/>
</dbReference>
<proteinExistence type="predicted"/>
<dbReference type="InterPro" id="IPR036097">
    <property type="entry name" value="HisK_dim/P_sf"/>
</dbReference>
<feature type="transmembrane region" description="Helical" evidence="7">
    <location>
        <begin position="200"/>
        <end position="221"/>
    </location>
</feature>
<sequence>MKLNFALIFKKNYHSLFSLIVLIAICILSIRQSYLLFHTVIELFSIVVAFAVFIVSWNARKMQDNNYLFFVGIAYLAIAALDLLHTLTYEGMNIIPQNHFYANQFWVATRMFEALTFVTGFIFINKHKRLNADLILICYFFIAVLISFSILLWPVFPVCFIEGKGQTTFKVYAEYIIIAILLLACYLLRKNRPHFSLYVYRLLFVSLLFTVLSEFCFTLYISNYSTANAIGHCAKLLAFILIYKGNVETGFSRPTDLIFKNLTDNEEKYRTLAKNMPGLIMRFGPDLTCIYTNDNTLDSTSIAEHIELLLLQAHQDVEVKQTTLQIPIGNKIHYYATQVIPERISGKGEQYYLVICQDITNLKVAEQELQALNTTRDKLFSIIAHDLRNPFTSLLSYSEIIAKNANNLEKEKISQMGVRMNQSAKQAYFLLENLLNWCRAQTGVLRVNPQPVAAMQLLQVAKRFGEPMALAKNIVIVIEDSPDVKINTDEQMIGTVLRNLTGNAIKFSHPGSTVVLSTVQIHEELIFKVTDTGVGIEDDMQKKLMLTGESYTSPGTAAEKGTGLGLVLCREFIELNGGKLWLESKVNIGTTCCFSLPFPGEQLTDET</sequence>
<feature type="transmembrane region" description="Helical" evidence="7">
    <location>
        <begin position="136"/>
        <end position="156"/>
    </location>
</feature>
<evidence type="ECO:0000313" key="10">
    <source>
        <dbReference type="Proteomes" id="UP000002774"/>
    </source>
</evidence>
<keyword evidence="4" id="KW-0808">Transferase</keyword>
<dbReference type="InterPro" id="IPR004358">
    <property type="entry name" value="Sig_transdc_His_kin-like_C"/>
</dbReference>
<dbReference type="EMBL" id="CM001403">
    <property type="protein sequence ID" value="EHQ25187.1"/>
    <property type="molecule type" value="Genomic_DNA"/>
</dbReference>
<dbReference type="STRING" id="714943.Mucpa_1013"/>
<dbReference type="PANTHER" id="PTHR43711:SF26">
    <property type="entry name" value="SENSOR HISTIDINE KINASE RCSC"/>
    <property type="match status" value="1"/>
</dbReference>
<dbReference type="SUPFAM" id="SSF55874">
    <property type="entry name" value="ATPase domain of HSP90 chaperone/DNA topoisomerase II/histidine kinase"/>
    <property type="match status" value="1"/>
</dbReference>
<keyword evidence="7" id="KW-1133">Transmembrane helix</keyword>
<dbReference type="GO" id="GO:0000155">
    <property type="term" value="F:phosphorelay sensor kinase activity"/>
    <property type="evidence" value="ECO:0007669"/>
    <property type="project" value="InterPro"/>
</dbReference>
<evidence type="ECO:0000259" key="8">
    <source>
        <dbReference type="PROSITE" id="PS50109"/>
    </source>
</evidence>
<dbReference type="InterPro" id="IPR033425">
    <property type="entry name" value="MASE3"/>
</dbReference>
<keyword evidence="7" id="KW-0472">Membrane</keyword>
<protein>
    <recommendedName>
        <fullName evidence="2">histidine kinase</fullName>
        <ecNumber evidence="2">2.7.13.3</ecNumber>
    </recommendedName>
</protein>
<dbReference type="PROSITE" id="PS50109">
    <property type="entry name" value="HIS_KIN"/>
    <property type="match status" value="1"/>
</dbReference>
<feature type="transmembrane region" description="Helical" evidence="7">
    <location>
        <begin position="36"/>
        <end position="55"/>
    </location>
</feature>
<evidence type="ECO:0000256" key="7">
    <source>
        <dbReference type="SAM" id="Phobius"/>
    </source>
</evidence>
<comment type="catalytic activity">
    <reaction evidence="1">
        <text>ATP + protein L-histidine = ADP + protein N-phospho-L-histidine.</text>
        <dbReference type="EC" id="2.7.13.3"/>
    </reaction>
</comment>
<dbReference type="CDD" id="cd00082">
    <property type="entry name" value="HisKA"/>
    <property type="match status" value="1"/>
</dbReference>
<dbReference type="InterPro" id="IPR003661">
    <property type="entry name" value="HisK_dim/P_dom"/>
</dbReference>
<dbReference type="AlphaFoldDB" id="H1YE09"/>
<dbReference type="eggNOG" id="COG2205">
    <property type="taxonomic scope" value="Bacteria"/>
</dbReference>
<dbReference type="InterPro" id="IPR005467">
    <property type="entry name" value="His_kinase_dom"/>
</dbReference>
<dbReference type="SUPFAM" id="SSF47384">
    <property type="entry name" value="Homodimeric domain of signal transducing histidine kinase"/>
    <property type="match status" value="1"/>
</dbReference>
<accession>H1YE09</accession>
<dbReference type="SMART" id="SM00387">
    <property type="entry name" value="HATPase_c"/>
    <property type="match status" value="1"/>
</dbReference>
<dbReference type="PRINTS" id="PR00344">
    <property type="entry name" value="BCTRLSENSOR"/>
</dbReference>
<dbReference type="InterPro" id="IPR050736">
    <property type="entry name" value="Sensor_HK_Regulatory"/>
</dbReference>
<evidence type="ECO:0000256" key="4">
    <source>
        <dbReference type="ARBA" id="ARBA00022679"/>
    </source>
</evidence>
<dbReference type="Pfam" id="PF00512">
    <property type="entry name" value="HisKA"/>
    <property type="match status" value="1"/>
</dbReference>
<keyword evidence="7" id="KW-0812">Transmembrane</keyword>
<dbReference type="OrthoDB" id="9813151at2"/>